<feature type="transmembrane region" description="Helical" evidence="1">
    <location>
        <begin position="16"/>
        <end position="38"/>
    </location>
</feature>
<keyword evidence="1" id="KW-0812">Transmembrane</keyword>
<name>A0A545SLS3_9RHOB</name>
<evidence type="ECO:0008006" key="4">
    <source>
        <dbReference type="Google" id="ProtNLM"/>
    </source>
</evidence>
<dbReference type="OrthoDB" id="8926562at2"/>
<dbReference type="Proteomes" id="UP000315816">
    <property type="component" value="Unassembled WGS sequence"/>
</dbReference>
<keyword evidence="1" id="KW-0472">Membrane</keyword>
<evidence type="ECO:0000313" key="2">
    <source>
        <dbReference type="EMBL" id="TQV65930.1"/>
    </source>
</evidence>
<proteinExistence type="predicted"/>
<feature type="transmembrane region" description="Helical" evidence="1">
    <location>
        <begin position="50"/>
        <end position="74"/>
    </location>
</feature>
<dbReference type="AlphaFoldDB" id="A0A545SLS3"/>
<evidence type="ECO:0000313" key="3">
    <source>
        <dbReference type="Proteomes" id="UP000315816"/>
    </source>
</evidence>
<sequence>MICETRLNRIYRASAWYDLIVTAPLAIYPGFLLVFWALNQLHGALGIEALPPFTALGVMFANFTGSVVIVWSLVRLRWDDVRLARYDAAARWLFSAAMLVALWHGASPILVPVVIIEIAFGVLQSLPLRPREA</sequence>
<comment type="caution">
    <text evidence="2">The sequence shown here is derived from an EMBL/GenBank/DDBJ whole genome shotgun (WGS) entry which is preliminary data.</text>
</comment>
<dbReference type="EMBL" id="VICH01000014">
    <property type="protein sequence ID" value="TQV65930.1"/>
    <property type="molecule type" value="Genomic_DNA"/>
</dbReference>
<organism evidence="2 3">
    <name type="scientific">Aliiroseovarius halocynthiae</name>
    <dbReference type="NCBI Taxonomy" id="985055"/>
    <lineage>
        <taxon>Bacteria</taxon>
        <taxon>Pseudomonadati</taxon>
        <taxon>Pseudomonadota</taxon>
        <taxon>Alphaproteobacteria</taxon>
        <taxon>Rhodobacterales</taxon>
        <taxon>Paracoccaceae</taxon>
        <taxon>Aliiroseovarius</taxon>
    </lineage>
</organism>
<evidence type="ECO:0000256" key="1">
    <source>
        <dbReference type="SAM" id="Phobius"/>
    </source>
</evidence>
<accession>A0A545SLS3</accession>
<keyword evidence="3" id="KW-1185">Reference proteome</keyword>
<dbReference type="RefSeq" id="WP_142854822.1">
    <property type="nucleotide sequence ID" value="NZ_FXWW01000009.1"/>
</dbReference>
<reference evidence="2 3" key="1">
    <citation type="submission" date="2019-06" db="EMBL/GenBank/DDBJ databases">
        <title>A novel species of marine bacteria.</title>
        <authorList>
            <person name="Wang Y."/>
        </authorList>
    </citation>
    <scope>NUCLEOTIDE SEQUENCE [LARGE SCALE GENOMIC DNA]</scope>
    <source>
        <strain evidence="2 3">MA1-10</strain>
    </source>
</reference>
<gene>
    <name evidence="2" type="ORF">FIL88_15705</name>
</gene>
<keyword evidence="1" id="KW-1133">Transmembrane helix</keyword>
<protein>
    <recommendedName>
        <fullName evidence="4">MFS transporter</fullName>
    </recommendedName>
</protein>